<protein>
    <submittedName>
        <fullName evidence="1">Uncharacterized protein</fullName>
    </submittedName>
</protein>
<proteinExistence type="predicted"/>
<reference evidence="1 2" key="1">
    <citation type="submission" date="2020-08" db="EMBL/GenBank/DDBJ databases">
        <title>Genomic Encyclopedia of Type Strains, Phase IV (KMG-V): Genome sequencing to study the core and pangenomes of soil and plant-associated prokaryotes.</title>
        <authorList>
            <person name="Whitman W."/>
        </authorList>
    </citation>
    <scope>NUCLEOTIDE SEQUENCE [LARGE SCALE GENOMIC DNA]</scope>
    <source>
        <strain evidence="1 2">S3M1</strain>
    </source>
</reference>
<comment type="caution">
    <text evidence="1">The sequence shown here is derived from an EMBL/GenBank/DDBJ whole genome shotgun (WGS) entry which is preliminary data.</text>
</comment>
<dbReference type="Proteomes" id="UP000537204">
    <property type="component" value="Unassembled WGS sequence"/>
</dbReference>
<accession>A0A7W9E026</accession>
<gene>
    <name evidence="1" type="ORF">HDE68_002063</name>
</gene>
<organism evidence="1 2">
    <name type="scientific">Pedobacter cryoconitis</name>
    <dbReference type="NCBI Taxonomy" id="188932"/>
    <lineage>
        <taxon>Bacteria</taxon>
        <taxon>Pseudomonadati</taxon>
        <taxon>Bacteroidota</taxon>
        <taxon>Sphingobacteriia</taxon>
        <taxon>Sphingobacteriales</taxon>
        <taxon>Sphingobacteriaceae</taxon>
        <taxon>Pedobacter</taxon>
    </lineage>
</organism>
<dbReference type="EMBL" id="JACHCE010000002">
    <property type="protein sequence ID" value="MBB5636175.1"/>
    <property type="molecule type" value="Genomic_DNA"/>
</dbReference>
<dbReference type="AlphaFoldDB" id="A0A7W9E026"/>
<evidence type="ECO:0000313" key="2">
    <source>
        <dbReference type="Proteomes" id="UP000537204"/>
    </source>
</evidence>
<evidence type="ECO:0000313" key="1">
    <source>
        <dbReference type="EMBL" id="MBB5636175.1"/>
    </source>
</evidence>
<sequence>MGKTHSAAIHLLKPFRKKYLFTITSNLSIGGIVSESKVEVRWMLELKKILADGYHFEFITIDNTMVYTNNDGFIEIHHLVNQLQKALNEVEFISDFQGRIKQILNKEVIREKWESVRKEALAYNKNMSSLNDLFALQSESFNNGDALNKMIGALEFFEFYFSVIYGRSFPFRTKIRKGNVFKTTEIPFEVSGSSVIDNEGNISISFRNNEVVLKDDELKKAYGNFPFIDIKEIKPDFKYSSDYVLDSENGYVREALIVFKEYISPELNAAIIYKINSYG</sequence>
<dbReference type="RefSeq" id="WP_183881451.1">
    <property type="nucleotide sequence ID" value="NZ_JACHCE010000002.1"/>
</dbReference>
<name>A0A7W9E026_9SPHI</name>